<feature type="domain" description="HTH arsR-type" evidence="5">
    <location>
        <begin position="7"/>
        <end position="101"/>
    </location>
</feature>
<evidence type="ECO:0000313" key="7">
    <source>
        <dbReference type="Proteomes" id="UP000010467"/>
    </source>
</evidence>
<keyword evidence="3" id="KW-0804">Transcription</keyword>
<dbReference type="CDD" id="cd00090">
    <property type="entry name" value="HTH_ARSR"/>
    <property type="match status" value="1"/>
</dbReference>
<dbReference type="EMBL" id="CP003383">
    <property type="protein sequence ID" value="AFZ69714.1"/>
    <property type="molecule type" value="Genomic_DNA"/>
</dbReference>
<dbReference type="AlphaFoldDB" id="L0A8G3"/>
<dbReference type="NCBIfam" id="NF033788">
    <property type="entry name" value="HTH_metalloreg"/>
    <property type="match status" value="1"/>
</dbReference>
<dbReference type="PANTHER" id="PTHR43132">
    <property type="entry name" value="ARSENICAL RESISTANCE OPERON REPRESSOR ARSR-RELATED"/>
    <property type="match status" value="1"/>
</dbReference>
<dbReference type="RefSeq" id="WP_015231614.1">
    <property type="nucleotide sequence ID" value="NC_019789.1"/>
</dbReference>
<protein>
    <submittedName>
        <fullName evidence="6">Rhodanese-related sulfurtransferase</fullName>
    </submittedName>
</protein>
<reference evidence="7" key="1">
    <citation type="submission" date="2012-03" db="EMBL/GenBank/DDBJ databases">
        <title>Complete sequence of plasmid 1 of Deinococcus peraridilitoris DSM 19664.</title>
        <authorList>
            <person name="Lucas S."/>
            <person name="Copeland A."/>
            <person name="Lapidus A."/>
            <person name="Glavina del Rio T."/>
            <person name="Dalin E."/>
            <person name="Tice H."/>
            <person name="Bruce D."/>
            <person name="Goodwin L."/>
            <person name="Pitluck S."/>
            <person name="Peters L."/>
            <person name="Mikhailova N."/>
            <person name="Lu M."/>
            <person name="Kyrpides N."/>
            <person name="Mavromatis K."/>
            <person name="Ivanova N."/>
            <person name="Brettin T."/>
            <person name="Detter J.C."/>
            <person name="Han C."/>
            <person name="Larimer F."/>
            <person name="Land M."/>
            <person name="Hauser L."/>
            <person name="Markowitz V."/>
            <person name="Cheng J.-F."/>
            <person name="Hugenholtz P."/>
            <person name="Woyke T."/>
            <person name="Wu D."/>
            <person name="Pukall R."/>
            <person name="Steenblock K."/>
            <person name="Brambilla E."/>
            <person name="Klenk H.-P."/>
            <person name="Eisen J.A."/>
        </authorList>
    </citation>
    <scope>NUCLEOTIDE SEQUENCE [LARGE SCALE GENOMIC DNA]</scope>
    <source>
        <strain evidence="7">DSM 19664 / LMG 22246 / CIP 109416 / KR-200</strain>
        <plasmid evidence="7">Plasmid pDEIPE01</plasmid>
    </source>
</reference>
<organism evidence="6 7">
    <name type="scientific">Deinococcus peraridilitoris (strain DSM 19664 / LMG 22246 / CIP 109416 / KR-200)</name>
    <dbReference type="NCBI Taxonomy" id="937777"/>
    <lineage>
        <taxon>Bacteria</taxon>
        <taxon>Thermotogati</taxon>
        <taxon>Deinococcota</taxon>
        <taxon>Deinococci</taxon>
        <taxon>Deinococcales</taxon>
        <taxon>Deinococcaceae</taxon>
        <taxon>Deinococcus</taxon>
    </lineage>
</organism>
<dbReference type="PRINTS" id="PR00778">
    <property type="entry name" value="HTHARSR"/>
</dbReference>
<dbReference type="Pfam" id="PF00581">
    <property type="entry name" value="Rhodanese"/>
    <property type="match status" value="1"/>
</dbReference>
<evidence type="ECO:0000256" key="3">
    <source>
        <dbReference type="ARBA" id="ARBA00023163"/>
    </source>
</evidence>
<geneLocation type="plasmid" evidence="6 7">
    <name>pDEIPE01</name>
</geneLocation>
<dbReference type="Gene3D" id="3.40.250.10">
    <property type="entry name" value="Rhodanese-like domain"/>
    <property type="match status" value="1"/>
</dbReference>
<dbReference type="SMART" id="SM00418">
    <property type="entry name" value="HTH_ARSR"/>
    <property type="match status" value="1"/>
</dbReference>
<dbReference type="Pfam" id="PF01022">
    <property type="entry name" value="HTH_5"/>
    <property type="match status" value="1"/>
</dbReference>
<dbReference type="InterPro" id="IPR001307">
    <property type="entry name" value="Thiosulphate_STrfase_CS"/>
</dbReference>
<keyword evidence="1" id="KW-0805">Transcription regulation</keyword>
<dbReference type="InterPro" id="IPR001763">
    <property type="entry name" value="Rhodanese-like_dom"/>
</dbReference>
<dbReference type="SMART" id="SM00450">
    <property type="entry name" value="RHOD"/>
    <property type="match status" value="1"/>
</dbReference>
<accession>L0A8G3</accession>
<dbReference type="PROSITE" id="PS50206">
    <property type="entry name" value="RHODANESE_3"/>
    <property type="match status" value="1"/>
</dbReference>
<sequence length="219" mass="24871">MSDHRPFKRDLYEQFAQVGKALASPARLELLDLLAQSERTVEELAREAGLSVANASQHLQVLRQARLVDVRREGTFAHYRLAGREAFQVWQSLRNFGDARVAEIRQVVRTYLSQRDTLEAVTIDELRERLDDVVILDVRPETEFQAGHIPGARSVPVEQLEDVLPELPREGVIVAYCRGPYCVYSDEAVNLLRQRGFDARRLDVGLPDWRAAGLPVEVN</sequence>
<proteinExistence type="predicted"/>
<keyword evidence="6" id="KW-0808">Transferase</keyword>
<keyword evidence="2" id="KW-0238">DNA-binding</keyword>
<dbReference type="PANTHER" id="PTHR43132:SF8">
    <property type="entry name" value="HTH-TYPE TRANSCRIPTIONAL REGULATOR KMTR"/>
    <property type="match status" value="1"/>
</dbReference>
<dbReference type="InterPro" id="IPR036390">
    <property type="entry name" value="WH_DNA-bd_sf"/>
</dbReference>
<dbReference type="PROSITE" id="PS50987">
    <property type="entry name" value="HTH_ARSR_2"/>
    <property type="match status" value="1"/>
</dbReference>
<dbReference type="InterPro" id="IPR036873">
    <property type="entry name" value="Rhodanese-like_dom_sf"/>
</dbReference>
<name>L0A8G3_DEIPD</name>
<dbReference type="Gene3D" id="1.10.10.10">
    <property type="entry name" value="Winged helix-like DNA-binding domain superfamily/Winged helix DNA-binding domain"/>
    <property type="match status" value="1"/>
</dbReference>
<dbReference type="GO" id="GO:0004792">
    <property type="term" value="F:thiosulfate-cyanide sulfurtransferase activity"/>
    <property type="evidence" value="ECO:0007669"/>
    <property type="project" value="InterPro"/>
</dbReference>
<dbReference type="GO" id="GO:0003677">
    <property type="term" value="F:DNA binding"/>
    <property type="evidence" value="ECO:0007669"/>
    <property type="project" value="UniProtKB-KW"/>
</dbReference>
<dbReference type="InterPro" id="IPR036388">
    <property type="entry name" value="WH-like_DNA-bd_sf"/>
</dbReference>
<dbReference type="GO" id="GO:0003700">
    <property type="term" value="F:DNA-binding transcription factor activity"/>
    <property type="evidence" value="ECO:0007669"/>
    <property type="project" value="InterPro"/>
</dbReference>
<feature type="domain" description="Rhodanese" evidence="4">
    <location>
        <begin position="129"/>
        <end position="218"/>
    </location>
</feature>
<evidence type="ECO:0000259" key="5">
    <source>
        <dbReference type="PROSITE" id="PS50987"/>
    </source>
</evidence>
<dbReference type="PATRIC" id="fig|937777.3.peg.4410"/>
<dbReference type="OrthoDB" id="9800872at2"/>
<evidence type="ECO:0000259" key="4">
    <source>
        <dbReference type="PROSITE" id="PS50206"/>
    </source>
</evidence>
<evidence type="ECO:0000256" key="2">
    <source>
        <dbReference type="ARBA" id="ARBA00023125"/>
    </source>
</evidence>
<dbReference type="PROSITE" id="PS00380">
    <property type="entry name" value="RHODANESE_1"/>
    <property type="match status" value="1"/>
</dbReference>
<evidence type="ECO:0000256" key="1">
    <source>
        <dbReference type="ARBA" id="ARBA00023015"/>
    </source>
</evidence>
<keyword evidence="7" id="KW-1185">Reference proteome</keyword>
<dbReference type="SUPFAM" id="SSF46785">
    <property type="entry name" value="Winged helix' DNA-binding domain"/>
    <property type="match status" value="1"/>
</dbReference>
<dbReference type="SUPFAM" id="SSF52821">
    <property type="entry name" value="Rhodanese/Cell cycle control phosphatase"/>
    <property type="match status" value="1"/>
</dbReference>
<evidence type="ECO:0000313" key="6">
    <source>
        <dbReference type="EMBL" id="AFZ69714.1"/>
    </source>
</evidence>
<dbReference type="CDD" id="cd00158">
    <property type="entry name" value="RHOD"/>
    <property type="match status" value="1"/>
</dbReference>
<dbReference type="Proteomes" id="UP000010467">
    <property type="component" value="Plasmid pDEIPE01"/>
</dbReference>
<dbReference type="KEGG" id="dpd:Deipe_4377"/>
<dbReference type="HOGENOM" id="CLU_108527_0_0_0"/>
<dbReference type="InterPro" id="IPR011991">
    <property type="entry name" value="ArsR-like_HTH"/>
</dbReference>
<dbReference type="InterPro" id="IPR001845">
    <property type="entry name" value="HTH_ArsR_DNA-bd_dom"/>
</dbReference>
<gene>
    <name evidence="6" type="ordered locus">Deipe_4377</name>
</gene>
<dbReference type="InterPro" id="IPR051011">
    <property type="entry name" value="Metal_resp_trans_reg"/>
</dbReference>
<keyword evidence="6" id="KW-0614">Plasmid</keyword>